<dbReference type="Pfam" id="PF12535">
    <property type="entry name" value="Nudix_N"/>
    <property type="match status" value="1"/>
</dbReference>
<gene>
    <name evidence="4" type="ORF">SAMN04488109_2210</name>
</gene>
<dbReference type="SUPFAM" id="SSF55811">
    <property type="entry name" value="Nudix"/>
    <property type="match status" value="1"/>
</dbReference>
<evidence type="ECO:0000256" key="2">
    <source>
        <dbReference type="ARBA" id="ARBA00022801"/>
    </source>
</evidence>
<evidence type="ECO:0000313" key="5">
    <source>
        <dbReference type="Proteomes" id="UP000184212"/>
    </source>
</evidence>
<evidence type="ECO:0000256" key="1">
    <source>
        <dbReference type="ARBA" id="ARBA00001946"/>
    </source>
</evidence>
<dbReference type="InterPro" id="IPR000086">
    <property type="entry name" value="NUDIX_hydrolase_dom"/>
</dbReference>
<feature type="domain" description="Nudix hydrolase" evidence="3">
    <location>
        <begin position="67"/>
        <end position="199"/>
    </location>
</feature>
<accession>A0A1M5NAZ6</accession>
<dbReference type="Gene3D" id="6.10.250.1120">
    <property type="match status" value="1"/>
</dbReference>
<proteinExistence type="predicted"/>
<dbReference type="PANTHER" id="PTHR43046">
    <property type="entry name" value="GDP-MANNOSE MANNOSYL HYDROLASE"/>
    <property type="match status" value="1"/>
</dbReference>
<organism evidence="4 5">
    <name type="scientific">Chryseolinea serpens</name>
    <dbReference type="NCBI Taxonomy" id="947013"/>
    <lineage>
        <taxon>Bacteria</taxon>
        <taxon>Pseudomonadati</taxon>
        <taxon>Bacteroidota</taxon>
        <taxon>Cytophagia</taxon>
        <taxon>Cytophagales</taxon>
        <taxon>Fulvivirgaceae</taxon>
        <taxon>Chryseolinea</taxon>
    </lineage>
</organism>
<name>A0A1M5NAZ6_9BACT</name>
<dbReference type="PROSITE" id="PS51462">
    <property type="entry name" value="NUDIX"/>
    <property type="match status" value="1"/>
</dbReference>
<dbReference type="InterPro" id="IPR059176">
    <property type="entry name" value="UDP-X_N"/>
</dbReference>
<protein>
    <submittedName>
        <fullName evidence="4">ADP-ribose pyrophosphatase YjhB, NUDIX family</fullName>
    </submittedName>
</protein>
<dbReference type="Gene3D" id="3.90.79.10">
    <property type="entry name" value="Nucleoside Triphosphate Pyrophosphohydrolase"/>
    <property type="match status" value="1"/>
</dbReference>
<dbReference type="Pfam" id="PF00293">
    <property type="entry name" value="NUDIX"/>
    <property type="match status" value="1"/>
</dbReference>
<dbReference type="InterPro" id="IPR015797">
    <property type="entry name" value="NUDIX_hydrolase-like_dom_sf"/>
</dbReference>
<dbReference type="EMBL" id="FQWQ01000001">
    <property type="protein sequence ID" value="SHG86667.1"/>
    <property type="molecule type" value="Genomic_DNA"/>
</dbReference>
<dbReference type="STRING" id="947013.SAMN04488109_2210"/>
<sequence>MASNEILTLIQRIKSIADVGLLYAKDDYDRERYHELQDITHSFHHLLSGTDLETIKQLYTPAKDYPTAKVDIRGLLLSPEGKVLLVKESADQKWSLPGGWADIGYSPSEVIVKEFKEETGLDVAAEKLLAVFDKKMHPHPSQPFYVYKIAFLCRALSSELKKGFDVLDVQYFDIHELPELSGDRILPSQVAILYKKAVTLNSFPYFD</sequence>
<reference evidence="4 5" key="1">
    <citation type="submission" date="2016-11" db="EMBL/GenBank/DDBJ databases">
        <authorList>
            <person name="Jaros S."/>
            <person name="Januszkiewicz K."/>
            <person name="Wedrychowicz H."/>
        </authorList>
    </citation>
    <scope>NUCLEOTIDE SEQUENCE [LARGE SCALE GENOMIC DNA]</scope>
    <source>
        <strain evidence="4 5">DSM 24574</strain>
    </source>
</reference>
<dbReference type="PANTHER" id="PTHR43046:SF16">
    <property type="entry name" value="ADP-RIBOSE PYROPHOSPHATASE YJHB-RELATED"/>
    <property type="match status" value="1"/>
</dbReference>
<dbReference type="AlphaFoldDB" id="A0A1M5NAZ6"/>
<comment type="cofactor">
    <cofactor evidence="1">
        <name>Mg(2+)</name>
        <dbReference type="ChEBI" id="CHEBI:18420"/>
    </cofactor>
</comment>
<dbReference type="OrthoDB" id="9804442at2"/>
<dbReference type="Proteomes" id="UP000184212">
    <property type="component" value="Unassembled WGS sequence"/>
</dbReference>
<keyword evidence="5" id="KW-1185">Reference proteome</keyword>
<evidence type="ECO:0000259" key="3">
    <source>
        <dbReference type="PROSITE" id="PS51462"/>
    </source>
</evidence>
<keyword evidence="2" id="KW-0378">Hydrolase</keyword>
<evidence type="ECO:0000313" key="4">
    <source>
        <dbReference type="EMBL" id="SHG86667.1"/>
    </source>
</evidence>
<dbReference type="GO" id="GO:0016787">
    <property type="term" value="F:hydrolase activity"/>
    <property type="evidence" value="ECO:0007669"/>
    <property type="project" value="UniProtKB-KW"/>
</dbReference>
<dbReference type="RefSeq" id="WP_073133613.1">
    <property type="nucleotide sequence ID" value="NZ_FQWQ01000001.1"/>
</dbReference>